<organism evidence="1 2">
    <name type="scientific">Lindgomyces ingoldianus</name>
    <dbReference type="NCBI Taxonomy" id="673940"/>
    <lineage>
        <taxon>Eukaryota</taxon>
        <taxon>Fungi</taxon>
        <taxon>Dikarya</taxon>
        <taxon>Ascomycota</taxon>
        <taxon>Pezizomycotina</taxon>
        <taxon>Dothideomycetes</taxon>
        <taxon>Pleosporomycetidae</taxon>
        <taxon>Pleosporales</taxon>
        <taxon>Lindgomycetaceae</taxon>
        <taxon>Lindgomyces</taxon>
    </lineage>
</organism>
<gene>
    <name evidence="1" type="ORF">BDR25DRAFT_359644</name>
</gene>
<keyword evidence="2" id="KW-1185">Reference proteome</keyword>
<sequence>MLSAWRIKTITRAIMLWLCPPSALQWIRESSNHMAGCGFGFGFGFRINRNIEERNLRNRRGGSTGNKSATLTRRSPLVLRDWKLVAKRRTVAFLFTLVSKISNEAGYDSQAYNGKIYVSKASGVKLMETMVESSFGNQLAQHSSSGRFALSEMRTSNHSSQMLLERIKNGGIELKRLLPPRMSDRVLGEVMSGYLRTVRAAGVQHTLVMIVSALWCYSTTTPHLHIALGHEADSMSACDLQGTEGESLTITGPREARMLYRQATNYQRQKIRLQSCKGISAQDNSQGLIVFANMHLPHTPGLLDNPLPHFWLCHLQYMIENPLIHAVLLLSLSIMSPDILESPEMKPTRNVSSGGIEQGFSDAPAVIAMLDSAGSLQEVIQPGTPDTCGYWPARQNCGGTQGFGRVGGIYCRSYSRWDILVDVQFCMLNKGFVGGDGIWRAWRRTLLMDIVDGCFWWVFLAVDVGYEFSKVRMGAEGIGNYMDGTNSIFPLLQEHRPQY</sequence>
<protein>
    <submittedName>
        <fullName evidence="1">Uncharacterized protein</fullName>
    </submittedName>
</protein>
<comment type="caution">
    <text evidence="1">The sequence shown here is derived from an EMBL/GenBank/DDBJ whole genome shotgun (WGS) entry which is preliminary data.</text>
</comment>
<evidence type="ECO:0000313" key="2">
    <source>
        <dbReference type="Proteomes" id="UP000799755"/>
    </source>
</evidence>
<evidence type="ECO:0000313" key="1">
    <source>
        <dbReference type="EMBL" id="KAF2466276.1"/>
    </source>
</evidence>
<name>A0ACB6QH67_9PLEO</name>
<dbReference type="Proteomes" id="UP000799755">
    <property type="component" value="Unassembled WGS sequence"/>
</dbReference>
<dbReference type="EMBL" id="MU003525">
    <property type="protein sequence ID" value="KAF2466276.1"/>
    <property type="molecule type" value="Genomic_DNA"/>
</dbReference>
<reference evidence="1" key="1">
    <citation type="journal article" date="2020" name="Stud. Mycol.">
        <title>101 Dothideomycetes genomes: a test case for predicting lifestyles and emergence of pathogens.</title>
        <authorList>
            <person name="Haridas S."/>
            <person name="Albert R."/>
            <person name="Binder M."/>
            <person name="Bloem J."/>
            <person name="Labutti K."/>
            <person name="Salamov A."/>
            <person name="Andreopoulos B."/>
            <person name="Baker S."/>
            <person name="Barry K."/>
            <person name="Bills G."/>
            <person name="Bluhm B."/>
            <person name="Cannon C."/>
            <person name="Castanera R."/>
            <person name="Culley D."/>
            <person name="Daum C."/>
            <person name="Ezra D."/>
            <person name="Gonzalez J."/>
            <person name="Henrissat B."/>
            <person name="Kuo A."/>
            <person name="Liang C."/>
            <person name="Lipzen A."/>
            <person name="Lutzoni F."/>
            <person name="Magnuson J."/>
            <person name="Mondo S."/>
            <person name="Nolan M."/>
            <person name="Ohm R."/>
            <person name="Pangilinan J."/>
            <person name="Park H.-J."/>
            <person name="Ramirez L."/>
            <person name="Alfaro M."/>
            <person name="Sun H."/>
            <person name="Tritt A."/>
            <person name="Yoshinaga Y."/>
            <person name="Zwiers L.-H."/>
            <person name="Turgeon B."/>
            <person name="Goodwin S."/>
            <person name="Spatafora J."/>
            <person name="Crous P."/>
            <person name="Grigoriev I."/>
        </authorList>
    </citation>
    <scope>NUCLEOTIDE SEQUENCE</scope>
    <source>
        <strain evidence="1">ATCC 200398</strain>
    </source>
</reference>
<proteinExistence type="predicted"/>
<accession>A0ACB6QH67</accession>